<protein>
    <submittedName>
        <fullName evidence="2">Uncharacterized protein</fullName>
    </submittedName>
</protein>
<dbReference type="AlphaFoldDB" id="A0A139A0L1"/>
<name>A0A139A0L1_GONPJ</name>
<accession>A0A139A0L1</accession>
<evidence type="ECO:0000313" key="3">
    <source>
        <dbReference type="Proteomes" id="UP000070544"/>
    </source>
</evidence>
<dbReference type="Proteomes" id="UP000070544">
    <property type="component" value="Unassembled WGS sequence"/>
</dbReference>
<feature type="region of interest" description="Disordered" evidence="1">
    <location>
        <begin position="1"/>
        <end position="20"/>
    </location>
</feature>
<keyword evidence="3" id="KW-1185">Reference proteome</keyword>
<evidence type="ECO:0000313" key="2">
    <source>
        <dbReference type="EMBL" id="KXS10158.1"/>
    </source>
</evidence>
<gene>
    <name evidence="2" type="ORF">M427DRAFT_62893</name>
</gene>
<organism evidence="2 3">
    <name type="scientific">Gonapodya prolifera (strain JEL478)</name>
    <name type="common">Monoblepharis prolifera</name>
    <dbReference type="NCBI Taxonomy" id="1344416"/>
    <lineage>
        <taxon>Eukaryota</taxon>
        <taxon>Fungi</taxon>
        <taxon>Fungi incertae sedis</taxon>
        <taxon>Chytridiomycota</taxon>
        <taxon>Chytridiomycota incertae sedis</taxon>
        <taxon>Monoblepharidomycetes</taxon>
        <taxon>Monoblepharidales</taxon>
        <taxon>Gonapodyaceae</taxon>
        <taxon>Gonapodya</taxon>
    </lineage>
</organism>
<sequence>MSVYRAASLASHSVHLPPPSLAVPPVLVPTVLDNQTGSDLRKAFGTAANGHHGGNLGAHNAAAATRPADKARAAFEANLRSLGGRMA</sequence>
<dbReference type="EMBL" id="KQ965836">
    <property type="protein sequence ID" value="KXS10158.1"/>
    <property type="molecule type" value="Genomic_DNA"/>
</dbReference>
<evidence type="ECO:0000256" key="1">
    <source>
        <dbReference type="SAM" id="MobiDB-lite"/>
    </source>
</evidence>
<reference evidence="2 3" key="1">
    <citation type="journal article" date="2015" name="Genome Biol. Evol.">
        <title>Phylogenomic analyses indicate that early fungi evolved digesting cell walls of algal ancestors of land plants.</title>
        <authorList>
            <person name="Chang Y."/>
            <person name="Wang S."/>
            <person name="Sekimoto S."/>
            <person name="Aerts A.L."/>
            <person name="Choi C."/>
            <person name="Clum A."/>
            <person name="LaButti K.M."/>
            <person name="Lindquist E.A."/>
            <person name="Yee Ngan C."/>
            <person name="Ohm R.A."/>
            <person name="Salamov A.A."/>
            <person name="Grigoriev I.V."/>
            <person name="Spatafora J.W."/>
            <person name="Berbee M.L."/>
        </authorList>
    </citation>
    <scope>NUCLEOTIDE SEQUENCE [LARGE SCALE GENOMIC DNA]</scope>
    <source>
        <strain evidence="2 3">JEL478</strain>
    </source>
</reference>
<proteinExistence type="predicted"/>